<keyword evidence="4" id="KW-1185">Reference proteome</keyword>
<dbReference type="AlphaFoldDB" id="A0AAE0L7W0"/>
<organism evidence="3 4">
    <name type="scientific">Cymbomonas tetramitiformis</name>
    <dbReference type="NCBI Taxonomy" id="36881"/>
    <lineage>
        <taxon>Eukaryota</taxon>
        <taxon>Viridiplantae</taxon>
        <taxon>Chlorophyta</taxon>
        <taxon>Pyramimonadophyceae</taxon>
        <taxon>Pyramimonadales</taxon>
        <taxon>Pyramimonadaceae</taxon>
        <taxon>Cymbomonas</taxon>
    </lineage>
</organism>
<reference evidence="3 4" key="1">
    <citation type="journal article" date="2015" name="Genome Biol. Evol.">
        <title>Comparative Genomics of a Bacterivorous Green Alga Reveals Evolutionary Causalities and Consequences of Phago-Mixotrophic Mode of Nutrition.</title>
        <authorList>
            <person name="Burns J.A."/>
            <person name="Paasch A."/>
            <person name="Narechania A."/>
            <person name="Kim E."/>
        </authorList>
    </citation>
    <scope>NUCLEOTIDE SEQUENCE [LARGE SCALE GENOMIC DNA]</scope>
    <source>
        <strain evidence="3 4">PLY_AMNH</strain>
    </source>
</reference>
<feature type="region of interest" description="Disordered" evidence="1">
    <location>
        <begin position="192"/>
        <end position="227"/>
    </location>
</feature>
<evidence type="ECO:0000313" key="3">
    <source>
        <dbReference type="EMBL" id="KAK3275386.1"/>
    </source>
</evidence>
<feature type="region of interest" description="Disordered" evidence="1">
    <location>
        <begin position="252"/>
        <end position="345"/>
    </location>
</feature>
<protein>
    <submittedName>
        <fullName evidence="3">Uncharacterized protein</fullName>
    </submittedName>
</protein>
<keyword evidence="2" id="KW-0472">Membrane</keyword>
<sequence>MSIGQDRCLRALAASGLSSELEWHAHGICDITWHDIQSQPCNRIKMDRFSNDFSKEYPNSTKSIQKVLEKSRPLKQREDSDRKIAEPAAAIHSEFQAWNPGSSSMTSKRKVASGVAVGVGVVISLIFTKGGRQLLSCSKQGLLLLQDFLSTWHGLPEQGDDATVLPQESEAAGVDPSAALLATGSAVGQEVDAESTIAECSPSGSSESFQRRLDSTERPRRTDQPLSLKAASFDVDATSRESFEYTISHKFSLDNHAGSPRPVNTPTGNSEQLNTMLSDDESMTPLSQVQTPRGGKKTAATDWQTIHTPMWLPSPVSDSEEGSPADSTNAAPSLPTQVQSEDYAL</sequence>
<proteinExistence type="predicted"/>
<evidence type="ECO:0000256" key="2">
    <source>
        <dbReference type="SAM" id="Phobius"/>
    </source>
</evidence>
<name>A0AAE0L7W0_9CHLO</name>
<accession>A0AAE0L7W0</accession>
<feature type="transmembrane region" description="Helical" evidence="2">
    <location>
        <begin position="111"/>
        <end position="128"/>
    </location>
</feature>
<feature type="compositionally biased region" description="Polar residues" evidence="1">
    <location>
        <begin position="325"/>
        <end position="345"/>
    </location>
</feature>
<evidence type="ECO:0000313" key="4">
    <source>
        <dbReference type="Proteomes" id="UP001190700"/>
    </source>
</evidence>
<keyword evidence="2" id="KW-1133">Transmembrane helix</keyword>
<gene>
    <name evidence="3" type="ORF">CYMTET_16483</name>
</gene>
<feature type="compositionally biased region" description="Polar residues" evidence="1">
    <location>
        <begin position="262"/>
        <end position="277"/>
    </location>
</feature>
<dbReference type="EMBL" id="LGRX02007258">
    <property type="protein sequence ID" value="KAK3275386.1"/>
    <property type="molecule type" value="Genomic_DNA"/>
</dbReference>
<comment type="caution">
    <text evidence="3">The sequence shown here is derived from an EMBL/GenBank/DDBJ whole genome shotgun (WGS) entry which is preliminary data.</text>
</comment>
<keyword evidence="2" id="KW-0812">Transmembrane</keyword>
<evidence type="ECO:0000256" key="1">
    <source>
        <dbReference type="SAM" id="MobiDB-lite"/>
    </source>
</evidence>
<dbReference type="Proteomes" id="UP001190700">
    <property type="component" value="Unassembled WGS sequence"/>
</dbReference>
<feature type="compositionally biased region" description="Basic and acidic residues" evidence="1">
    <location>
        <begin position="209"/>
        <end position="223"/>
    </location>
</feature>